<dbReference type="EMBL" id="JBHRYR010000003">
    <property type="protein sequence ID" value="MFC3852740.1"/>
    <property type="molecule type" value="Genomic_DNA"/>
</dbReference>
<feature type="transmembrane region" description="Helical" evidence="6">
    <location>
        <begin position="326"/>
        <end position="347"/>
    </location>
</feature>
<feature type="domain" description="Polysaccharide chain length determinant N-terminal" evidence="7">
    <location>
        <begin position="8"/>
        <end position="61"/>
    </location>
</feature>
<keyword evidence="4 6" id="KW-1133">Transmembrane helix</keyword>
<evidence type="ECO:0000256" key="2">
    <source>
        <dbReference type="ARBA" id="ARBA00022475"/>
    </source>
</evidence>
<sequence length="360" mass="40680">MHNTHDTDEIDLRHLVLIILQGWRWWVGSTVLAIVLAFGWLLTQKPSYTAEFSSLPVVSQQYQLLNSIPGMRLDPEQVMQDLKNRLSSTQHFVAIVGDHPDIFSLPENTTAQEYFNAQWQVSNTSDSNELSVAYTYGEDEEGAVAVNQYVALTAEGLWQQYIERLNTQNVASIQGLEEQLQLLQATLRVRRDERVQTLIQAIEIAQELGIETPTTPQDYGRQRTGNEVLYANVGTENNSLPLYFLGYRALDAERQSILENFDEGLLNSDIIATEEQLRQLQQLQQHLEANTFDARTGMAGLPHTERLVTVLEYAAQPVRPNESNKALILVASTLLGGFFGLMLALLARFARSVREYAEQQ</sequence>
<evidence type="ECO:0000313" key="8">
    <source>
        <dbReference type="EMBL" id="MFC3852740.1"/>
    </source>
</evidence>
<comment type="caution">
    <text evidence="8">The sequence shown here is derived from an EMBL/GenBank/DDBJ whole genome shotgun (WGS) entry which is preliminary data.</text>
</comment>
<comment type="subcellular location">
    <subcellularLocation>
        <location evidence="1">Cell membrane</location>
        <topology evidence="1">Multi-pass membrane protein</topology>
    </subcellularLocation>
</comment>
<evidence type="ECO:0000256" key="4">
    <source>
        <dbReference type="ARBA" id="ARBA00022989"/>
    </source>
</evidence>
<keyword evidence="3 6" id="KW-0812">Transmembrane</keyword>
<accession>A0ABV7ZWY5</accession>
<dbReference type="Gene3D" id="3.30.1890.10">
    <property type="entry name" value="FepE-like"/>
    <property type="match status" value="1"/>
</dbReference>
<evidence type="ECO:0000256" key="3">
    <source>
        <dbReference type="ARBA" id="ARBA00022692"/>
    </source>
</evidence>
<name>A0ABV7ZWY5_9GAMM</name>
<dbReference type="Proteomes" id="UP001595617">
    <property type="component" value="Unassembled WGS sequence"/>
</dbReference>
<dbReference type="InterPro" id="IPR050445">
    <property type="entry name" value="Bact_polysacc_biosynth/exp"/>
</dbReference>
<gene>
    <name evidence="8" type="ORF">ACFOOG_07840</name>
</gene>
<dbReference type="PANTHER" id="PTHR32309">
    <property type="entry name" value="TYROSINE-PROTEIN KINASE"/>
    <property type="match status" value="1"/>
</dbReference>
<dbReference type="InterPro" id="IPR003856">
    <property type="entry name" value="LPS_length_determ_N"/>
</dbReference>
<evidence type="ECO:0000256" key="5">
    <source>
        <dbReference type="ARBA" id="ARBA00023136"/>
    </source>
</evidence>
<evidence type="ECO:0000259" key="7">
    <source>
        <dbReference type="Pfam" id="PF02706"/>
    </source>
</evidence>
<keyword evidence="5 6" id="KW-0472">Membrane</keyword>
<evidence type="ECO:0000256" key="1">
    <source>
        <dbReference type="ARBA" id="ARBA00004651"/>
    </source>
</evidence>
<evidence type="ECO:0000256" key="6">
    <source>
        <dbReference type="SAM" id="Phobius"/>
    </source>
</evidence>
<dbReference type="RefSeq" id="WP_380695239.1">
    <property type="nucleotide sequence ID" value="NZ_JBHRYR010000003.1"/>
</dbReference>
<feature type="transmembrane region" description="Helical" evidence="6">
    <location>
        <begin position="23"/>
        <end position="42"/>
    </location>
</feature>
<protein>
    <submittedName>
        <fullName evidence="8">Wzz/FepE/Etk N-terminal domain-containing protein</fullName>
    </submittedName>
</protein>
<evidence type="ECO:0000313" key="9">
    <source>
        <dbReference type="Proteomes" id="UP001595617"/>
    </source>
</evidence>
<proteinExistence type="predicted"/>
<dbReference type="Pfam" id="PF02706">
    <property type="entry name" value="Wzz"/>
    <property type="match status" value="1"/>
</dbReference>
<organism evidence="8 9">
    <name type="scientific">Saccharospirillum mangrovi</name>
    <dbReference type="NCBI Taxonomy" id="2161747"/>
    <lineage>
        <taxon>Bacteria</taxon>
        <taxon>Pseudomonadati</taxon>
        <taxon>Pseudomonadota</taxon>
        <taxon>Gammaproteobacteria</taxon>
        <taxon>Oceanospirillales</taxon>
        <taxon>Saccharospirillaceae</taxon>
        <taxon>Saccharospirillum</taxon>
    </lineage>
</organism>
<dbReference type="PANTHER" id="PTHR32309:SF13">
    <property type="entry name" value="FERRIC ENTEROBACTIN TRANSPORT PROTEIN FEPE"/>
    <property type="match status" value="1"/>
</dbReference>
<reference evidence="9" key="1">
    <citation type="journal article" date="2019" name="Int. J. Syst. Evol. Microbiol.">
        <title>The Global Catalogue of Microorganisms (GCM) 10K type strain sequencing project: providing services to taxonomists for standard genome sequencing and annotation.</title>
        <authorList>
            <consortium name="The Broad Institute Genomics Platform"/>
            <consortium name="The Broad Institute Genome Sequencing Center for Infectious Disease"/>
            <person name="Wu L."/>
            <person name="Ma J."/>
        </authorList>
    </citation>
    <scope>NUCLEOTIDE SEQUENCE [LARGE SCALE GENOMIC DNA]</scope>
    <source>
        <strain evidence="9">IBRC 10765</strain>
    </source>
</reference>
<keyword evidence="9" id="KW-1185">Reference proteome</keyword>
<dbReference type="SUPFAM" id="SSF160355">
    <property type="entry name" value="Bacterial polysaccharide co-polymerase-like"/>
    <property type="match status" value="1"/>
</dbReference>
<keyword evidence="2" id="KW-1003">Cell membrane</keyword>